<dbReference type="PROSITE" id="PS00893">
    <property type="entry name" value="NUDIX_BOX"/>
    <property type="match status" value="1"/>
</dbReference>
<dbReference type="InterPro" id="IPR020084">
    <property type="entry name" value="NUDIX_hydrolase_CS"/>
</dbReference>
<proteinExistence type="predicted"/>
<dbReference type="SUPFAM" id="SSF55811">
    <property type="entry name" value="Nudix"/>
    <property type="match status" value="1"/>
</dbReference>
<keyword evidence="1" id="KW-0378">Hydrolase</keyword>
<dbReference type="Pfam" id="PF00293">
    <property type="entry name" value="NUDIX"/>
    <property type="match status" value="1"/>
</dbReference>
<dbReference type="CDD" id="cd03676">
    <property type="entry name" value="NUDIX_Tnr3_like"/>
    <property type="match status" value="1"/>
</dbReference>
<comment type="caution">
    <text evidence="3">The sequence shown here is derived from an EMBL/GenBank/DDBJ whole genome shotgun (WGS) entry which is preliminary data.</text>
</comment>
<dbReference type="STRING" id="356882.A0A423VR93"/>
<evidence type="ECO:0000256" key="1">
    <source>
        <dbReference type="ARBA" id="ARBA00022801"/>
    </source>
</evidence>
<organism evidence="3 4">
    <name type="scientific">Cytospora schulzeri</name>
    <dbReference type="NCBI Taxonomy" id="448051"/>
    <lineage>
        <taxon>Eukaryota</taxon>
        <taxon>Fungi</taxon>
        <taxon>Dikarya</taxon>
        <taxon>Ascomycota</taxon>
        <taxon>Pezizomycotina</taxon>
        <taxon>Sordariomycetes</taxon>
        <taxon>Sordariomycetidae</taxon>
        <taxon>Diaporthales</taxon>
        <taxon>Cytosporaceae</taxon>
        <taxon>Cytospora</taxon>
    </lineage>
</organism>
<evidence type="ECO:0000259" key="2">
    <source>
        <dbReference type="Pfam" id="PF00293"/>
    </source>
</evidence>
<evidence type="ECO:0000313" key="4">
    <source>
        <dbReference type="Proteomes" id="UP000283895"/>
    </source>
</evidence>
<keyword evidence="4" id="KW-1185">Reference proteome</keyword>
<reference evidence="3 4" key="1">
    <citation type="submission" date="2015-09" db="EMBL/GenBank/DDBJ databases">
        <title>Host preference determinants of Valsa canker pathogens revealed by comparative genomics.</title>
        <authorList>
            <person name="Yin Z."/>
            <person name="Huang L."/>
        </authorList>
    </citation>
    <scope>NUCLEOTIDE SEQUENCE [LARGE SCALE GENOMIC DNA]</scope>
    <source>
        <strain evidence="3 4">03-1</strain>
    </source>
</reference>
<sequence length="152" mass="16693">MLDQAVAGGVSRGEMPLECIAREASEEAGLSEEMVRDKAVSAGTITWFNISDNRAGGEPGLMNPGILYVYDLEIGQDSVFEPAEDDIAGFSLMGIDEVKEALHRGEFKPSCALVMLDFFVRHGIITAENEKDYDEIAQRLHRRLPFKTVPGC</sequence>
<protein>
    <recommendedName>
        <fullName evidence="2">Nudix hydrolase domain-containing protein</fullName>
    </recommendedName>
</protein>
<dbReference type="Gene3D" id="3.90.79.10">
    <property type="entry name" value="Nucleoside Triphosphate Pyrophosphohydrolase"/>
    <property type="match status" value="1"/>
</dbReference>
<dbReference type="InterPro" id="IPR000086">
    <property type="entry name" value="NUDIX_hydrolase_dom"/>
</dbReference>
<dbReference type="InterPro" id="IPR015797">
    <property type="entry name" value="NUDIX_hydrolase-like_dom_sf"/>
</dbReference>
<name>A0A423VR93_9PEZI</name>
<dbReference type="AlphaFoldDB" id="A0A423VR93"/>
<feature type="domain" description="Nudix hydrolase" evidence="2">
    <location>
        <begin position="5"/>
        <end position="102"/>
    </location>
</feature>
<gene>
    <name evidence="3" type="ORF">VMCG_08104</name>
</gene>
<evidence type="ECO:0000313" key="3">
    <source>
        <dbReference type="EMBL" id="ROV93578.1"/>
    </source>
</evidence>
<dbReference type="EMBL" id="LKEA01000044">
    <property type="protein sequence ID" value="ROV93578.1"/>
    <property type="molecule type" value="Genomic_DNA"/>
</dbReference>
<dbReference type="GO" id="GO:0016787">
    <property type="term" value="F:hydrolase activity"/>
    <property type="evidence" value="ECO:0007669"/>
    <property type="project" value="UniProtKB-KW"/>
</dbReference>
<dbReference type="OrthoDB" id="10261522at2759"/>
<dbReference type="Proteomes" id="UP000283895">
    <property type="component" value="Unassembled WGS sequence"/>
</dbReference>
<accession>A0A423VR93</accession>